<accession>A0A328YIJ4</accession>
<dbReference type="RefSeq" id="WP_112112581.1">
    <property type="nucleotide sequence ID" value="NZ_QLSZ01000003.1"/>
</dbReference>
<reference evidence="1 2" key="1">
    <citation type="submission" date="2018-06" db="EMBL/GenBank/DDBJ databases">
        <title>Genomic Encyclopedia of Archaeal and Bacterial Type Strains, Phase II (KMG-II): from individual species to whole genera.</title>
        <authorList>
            <person name="Goeker M."/>
        </authorList>
    </citation>
    <scope>NUCLEOTIDE SEQUENCE [LARGE SCALE GENOMIC DNA]</scope>
    <source>
        <strain evidence="1 2">DSM 25663</strain>
    </source>
</reference>
<sequence length="64" mass="6991">MKAKIVKLKVKVGSAPAGHQITVPYPDSHGYPHVDDVKKVLLEQGFISSMGQVALSNTQYEILK</sequence>
<gene>
    <name evidence="1" type="ORF">CLV55_10398</name>
</gene>
<proteinExistence type="predicted"/>
<dbReference type="Proteomes" id="UP000248840">
    <property type="component" value="Unassembled WGS sequence"/>
</dbReference>
<evidence type="ECO:0000313" key="2">
    <source>
        <dbReference type="Proteomes" id="UP000248840"/>
    </source>
</evidence>
<comment type="caution">
    <text evidence="1">The sequence shown here is derived from an EMBL/GenBank/DDBJ whole genome shotgun (WGS) entry which is preliminary data.</text>
</comment>
<evidence type="ECO:0000313" key="1">
    <source>
        <dbReference type="EMBL" id="RAR73779.1"/>
    </source>
</evidence>
<dbReference type="EMBL" id="QLSZ01000003">
    <property type="protein sequence ID" value="RAR73779.1"/>
    <property type="molecule type" value="Genomic_DNA"/>
</dbReference>
<keyword evidence="2" id="KW-1185">Reference proteome</keyword>
<protein>
    <submittedName>
        <fullName evidence="1">Uncharacterized protein</fullName>
    </submittedName>
</protein>
<organism evidence="1 2">
    <name type="scientific">Flavobacterium aciduliphilum</name>
    <dbReference type="NCBI Taxonomy" id="1101402"/>
    <lineage>
        <taxon>Bacteria</taxon>
        <taxon>Pseudomonadati</taxon>
        <taxon>Bacteroidota</taxon>
        <taxon>Flavobacteriia</taxon>
        <taxon>Flavobacteriales</taxon>
        <taxon>Flavobacteriaceae</taxon>
        <taxon>Flavobacterium</taxon>
    </lineage>
</organism>
<dbReference type="AlphaFoldDB" id="A0A328YIJ4"/>
<name>A0A328YIJ4_9FLAO</name>